<dbReference type="Proteomes" id="UP000243626">
    <property type="component" value="Chromosome"/>
</dbReference>
<protein>
    <submittedName>
        <fullName evidence="2">Alpha/beta hydrolase</fullName>
    </submittedName>
</protein>
<keyword evidence="2" id="KW-0378">Hydrolase</keyword>
<dbReference type="KEGG" id="nmy:CJ229_005935"/>
<sequence>MHYIFNKGQKGKPIFLLLHGTGSDERGLLPLANMLDDSYGVLSVRGNVQENGMNRYFKRLSFGQYDLEDLNYRGQELLDFLQEISKSEGFDLKDLIPVGFSNGANITIHLLLREDVNIKRSILFAPLYPLDLTDNSKDMSNLKVFLSVGDNDPMVTLEDNEYVEQLFTSRGAKVTTVHVNGHEITTDAVEKAKTWLLNH</sequence>
<organism evidence="2 3">
    <name type="scientific">Nosocomiicoccus massiliensis</name>
    <dbReference type="NCBI Taxonomy" id="1232430"/>
    <lineage>
        <taxon>Bacteria</taxon>
        <taxon>Bacillati</taxon>
        <taxon>Bacillota</taxon>
        <taxon>Bacilli</taxon>
        <taxon>Bacillales</taxon>
        <taxon>Staphylococcaceae</taxon>
        <taxon>Nosocomiicoccus</taxon>
    </lineage>
</organism>
<dbReference type="SUPFAM" id="SSF53474">
    <property type="entry name" value="alpha/beta-Hydrolases"/>
    <property type="match status" value="1"/>
</dbReference>
<dbReference type="RefSeq" id="WP_102167027.1">
    <property type="nucleotide sequence ID" value="NZ_CP136964.1"/>
</dbReference>
<evidence type="ECO:0000313" key="3">
    <source>
        <dbReference type="Proteomes" id="UP000243626"/>
    </source>
</evidence>
<name>A0AAF1BUY0_9STAP</name>
<gene>
    <name evidence="2" type="ORF">CJ229_005935</name>
</gene>
<dbReference type="InterPro" id="IPR029058">
    <property type="entry name" value="AB_hydrolase_fold"/>
</dbReference>
<evidence type="ECO:0000313" key="2">
    <source>
        <dbReference type="EMBL" id="WOS95631.1"/>
    </source>
</evidence>
<evidence type="ECO:0000259" key="1">
    <source>
        <dbReference type="Pfam" id="PF02230"/>
    </source>
</evidence>
<accession>A0AAF1BUY0</accession>
<dbReference type="Gene3D" id="3.40.50.1820">
    <property type="entry name" value="alpha/beta hydrolase"/>
    <property type="match status" value="1"/>
</dbReference>
<dbReference type="InterPro" id="IPR003140">
    <property type="entry name" value="PLipase/COase/thioEstase"/>
</dbReference>
<proteinExistence type="predicted"/>
<feature type="domain" description="Phospholipase/carboxylesterase/thioesterase" evidence="1">
    <location>
        <begin position="4"/>
        <end position="196"/>
    </location>
</feature>
<reference evidence="2 3" key="2">
    <citation type="submission" date="2023-10" db="EMBL/GenBank/DDBJ databases">
        <authorList>
            <person name="Choi B."/>
        </authorList>
    </citation>
    <scope>NUCLEOTIDE SEQUENCE [LARGE SCALE GENOMIC DNA]</scope>
    <source>
        <strain evidence="2 3">UMB0959</strain>
    </source>
</reference>
<dbReference type="AlphaFoldDB" id="A0AAF1BUY0"/>
<dbReference type="Pfam" id="PF02230">
    <property type="entry name" value="Abhydrolase_2"/>
    <property type="match status" value="1"/>
</dbReference>
<dbReference type="GO" id="GO:0016787">
    <property type="term" value="F:hydrolase activity"/>
    <property type="evidence" value="ECO:0007669"/>
    <property type="project" value="UniProtKB-KW"/>
</dbReference>
<keyword evidence="3" id="KW-1185">Reference proteome</keyword>
<dbReference type="EMBL" id="CP136964">
    <property type="protein sequence ID" value="WOS95631.1"/>
    <property type="molecule type" value="Genomic_DNA"/>
</dbReference>
<reference evidence="3" key="1">
    <citation type="submission" date="2017-09" db="EMBL/GenBank/DDBJ databases">
        <title>Bacterial strain isolated from the female urinary microbiota.</title>
        <authorList>
            <person name="Thomas-White K."/>
            <person name="Kumar N."/>
            <person name="Forster S."/>
            <person name="Putonti C."/>
            <person name="Lawley T."/>
            <person name="Wolfe A.J."/>
        </authorList>
    </citation>
    <scope>NUCLEOTIDE SEQUENCE [LARGE SCALE GENOMIC DNA]</scope>
    <source>
        <strain evidence="3">UMB0959</strain>
    </source>
</reference>